<keyword evidence="3" id="KW-1185">Reference proteome</keyword>
<name>A0A8R7PMJ8_TRIUA</name>
<evidence type="ECO:0000313" key="2">
    <source>
        <dbReference type="EnsemblPlants" id="TuG1812G0300000039.01.T01.cds431261"/>
    </source>
</evidence>
<evidence type="ECO:0000256" key="1">
    <source>
        <dbReference type="SAM" id="SignalP"/>
    </source>
</evidence>
<dbReference type="Proteomes" id="UP000015106">
    <property type="component" value="Chromosome 3"/>
</dbReference>
<reference evidence="2" key="3">
    <citation type="submission" date="2022-06" db="UniProtKB">
        <authorList>
            <consortium name="EnsemblPlants"/>
        </authorList>
    </citation>
    <scope>IDENTIFICATION</scope>
</reference>
<evidence type="ECO:0000313" key="3">
    <source>
        <dbReference type="Proteomes" id="UP000015106"/>
    </source>
</evidence>
<protein>
    <recommendedName>
        <fullName evidence="4">Secreted protein</fullName>
    </recommendedName>
</protein>
<reference evidence="3" key="1">
    <citation type="journal article" date="2013" name="Nature">
        <title>Draft genome of the wheat A-genome progenitor Triticum urartu.</title>
        <authorList>
            <person name="Ling H.Q."/>
            <person name="Zhao S."/>
            <person name="Liu D."/>
            <person name="Wang J."/>
            <person name="Sun H."/>
            <person name="Zhang C."/>
            <person name="Fan H."/>
            <person name="Li D."/>
            <person name="Dong L."/>
            <person name="Tao Y."/>
            <person name="Gao C."/>
            <person name="Wu H."/>
            <person name="Li Y."/>
            <person name="Cui Y."/>
            <person name="Guo X."/>
            <person name="Zheng S."/>
            <person name="Wang B."/>
            <person name="Yu K."/>
            <person name="Liang Q."/>
            <person name="Yang W."/>
            <person name="Lou X."/>
            <person name="Chen J."/>
            <person name="Feng M."/>
            <person name="Jian J."/>
            <person name="Zhang X."/>
            <person name="Luo G."/>
            <person name="Jiang Y."/>
            <person name="Liu J."/>
            <person name="Wang Z."/>
            <person name="Sha Y."/>
            <person name="Zhang B."/>
            <person name="Wu H."/>
            <person name="Tang D."/>
            <person name="Shen Q."/>
            <person name="Xue P."/>
            <person name="Zou S."/>
            <person name="Wang X."/>
            <person name="Liu X."/>
            <person name="Wang F."/>
            <person name="Yang Y."/>
            <person name="An X."/>
            <person name="Dong Z."/>
            <person name="Zhang K."/>
            <person name="Zhang X."/>
            <person name="Luo M.C."/>
            <person name="Dvorak J."/>
            <person name="Tong Y."/>
            <person name="Wang J."/>
            <person name="Yang H."/>
            <person name="Li Z."/>
            <person name="Wang D."/>
            <person name="Zhang A."/>
            <person name="Wang J."/>
        </authorList>
    </citation>
    <scope>NUCLEOTIDE SEQUENCE</scope>
    <source>
        <strain evidence="3">cv. G1812</strain>
    </source>
</reference>
<sequence>FFAAACFCLSLLADLAESLRCTPGSPPLHELCSSSELLITCTLLLISAVIIPCFFCPSTGFPSSRWPPWCSFHEPSLPLPPTFMDAPLFS</sequence>
<reference evidence="2" key="2">
    <citation type="submission" date="2018-03" db="EMBL/GenBank/DDBJ databases">
        <title>The Triticum urartu genome reveals the dynamic nature of wheat genome evolution.</title>
        <authorList>
            <person name="Ling H."/>
            <person name="Ma B."/>
            <person name="Shi X."/>
            <person name="Liu H."/>
            <person name="Dong L."/>
            <person name="Sun H."/>
            <person name="Cao Y."/>
            <person name="Gao Q."/>
            <person name="Zheng S."/>
            <person name="Li Y."/>
            <person name="Yu Y."/>
            <person name="Du H."/>
            <person name="Qi M."/>
            <person name="Li Y."/>
            <person name="Yu H."/>
            <person name="Cui Y."/>
            <person name="Wang N."/>
            <person name="Chen C."/>
            <person name="Wu H."/>
            <person name="Zhao Y."/>
            <person name="Zhang J."/>
            <person name="Li Y."/>
            <person name="Zhou W."/>
            <person name="Zhang B."/>
            <person name="Hu W."/>
            <person name="Eijk M."/>
            <person name="Tang J."/>
            <person name="Witsenboer H."/>
            <person name="Zhao S."/>
            <person name="Li Z."/>
            <person name="Zhang A."/>
            <person name="Wang D."/>
            <person name="Liang C."/>
        </authorList>
    </citation>
    <scope>NUCLEOTIDE SEQUENCE [LARGE SCALE GENOMIC DNA]</scope>
    <source>
        <strain evidence="2">cv. G1812</strain>
    </source>
</reference>
<feature type="signal peptide" evidence="1">
    <location>
        <begin position="1"/>
        <end position="18"/>
    </location>
</feature>
<proteinExistence type="predicted"/>
<dbReference type="AlphaFoldDB" id="A0A8R7PMJ8"/>
<dbReference type="EnsemblPlants" id="TuG1812G0300000039.01.T01">
    <property type="protein sequence ID" value="TuG1812G0300000039.01.T01.cds431261"/>
    <property type="gene ID" value="TuG1812G0300000039.01"/>
</dbReference>
<accession>A0A8R7PMJ8</accession>
<evidence type="ECO:0008006" key="4">
    <source>
        <dbReference type="Google" id="ProtNLM"/>
    </source>
</evidence>
<feature type="chain" id="PRO_5035770454" description="Secreted protein" evidence="1">
    <location>
        <begin position="19"/>
        <end position="90"/>
    </location>
</feature>
<organism evidence="2 3">
    <name type="scientific">Triticum urartu</name>
    <name type="common">Red wild einkorn</name>
    <name type="synonym">Crithodium urartu</name>
    <dbReference type="NCBI Taxonomy" id="4572"/>
    <lineage>
        <taxon>Eukaryota</taxon>
        <taxon>Viridiplantae</taxon>
        <taxon>Streptophyta</taxon>
        <taxon>Embryophyta</taxon>
        <taxon>Tracheophyta</taxon>
        <taxon>Spermatophyta</taxon>
        <taxon>Magnoliopsida</taxon>
        <taxon>Liliopsida</taxon>
        <taxon>Poales</taxon>
        <taxon>Poaceae</taxon>
        <taxon>BOP clade</taxon>
        <taxon>Pooideae</taxon>
        <taxon>Triticodae</taxon>
        <taxon>Triticeae</taxon>
        <taxon>Triticinae</taxon>
        <taxon>Triticum</taxon>
    </lineage>
</organism>
<keyword evidence="1" id="KW-0732">Signal</keyword>
<dbReference type="Gramene" id="TuG1812G0300000039.01.T01">
    <property type="protein sequence ID" value="TuG1812G0300000039.01.T01.cds431261"/>
    <property type="gene ID" value="TuG1812G0300000039.01"/>
</dbReference>